<feature type="region of interest" description="Disordered" evidence="1">
    <location>
        <begin position="1"/>
        <end position="56"/>
    </location>
</feature>
<comment type="caution">
    <text evidence="2">The sequence shown here is derived from an EMBL/GenBank/DDBJ whole genome shotgun (WGS) entry which is preliminary data.</text>
</comment>
<accession>A0A9W9H9S6</accession>
<dbReference type="AlphaFoldDB" id="A0A9W9H9S6"/>
<feature type="compositionally biased region" description="Basic and acidic residues" evidence="1">
    <location>
        <begin position="26"/>
        <end position="36"/>
    </location>
</feature>
<proteinExistence type="predicted"/>
<evidence type="ECO:0000313" key="2">
    <source>
        <dbReference type="EMBL" id="KAJ5142609.1"/>
    </source>
</evidence>
<evidence type="ECO:0000256" key="1">
    <source>
        <dbReference type="SAM" id="MobiDB-lite"/>
    </source>
</evidence>
<gene>
    <name evidence="2" type="ORF">N7515_001396</name>
</gene>
<protein>
    <submittedName>
        <fullName evidence="2">Uncharacterized protein</fullName>
    </submittedName>
</protein>
<reference evidence="2" key="1">
    <citation type="submission" date="2022-11" db="EMBL/GenBank/DDBJ databases">
        <authorList>
            <person name="Petersen C."/>
        </authorList>
    </citation>
    <scope>NUCLEOTIDE SEQUENCE</scope>
    <source>
        <strain evidence="2">IBT 22155</strain>
    </source>
</reference>
<dbReference type="Proteomes" id="UP001149079">
    <property type="component" value="Unassembled WGS sequence"/>
</dbReference>
<sequence>MSIHLTRKEKAPVMRSQPPRFRTRRIGREPSEDVVRSKRRRGAPSRRDLGNAKLGGSPLRMYYGASAGEVIPAALNSVILN</sequence>
<feature type="compositionally biased region" description="Basic and acidic residues" evidence="1">
    <location>
        <begin position="1"/>
        <end position="12"/>
    </location>
</feature>
<name>A0A9W9H9S6_9EURO</name>
<dbReference type="RefSeq" id="XP_056524253.1">
    <property type="nucleotide sequence ID" value="XM_056662140.1"/>
</dbReference>
<dbReference type="EMBL" id="JAPQKL010000002">
    <property type="protein sequence ID" value="KAJ5142609.1"/>
    <property type="molecule type" value="Genomic_DNA"/>
</dbReference>
<evidence type="ECO:0000313" key="3">
    <source>
        <dbReference type="Proteomes" id="UP001149079"/>
    </source>
</evidence>
<keyword evidence="3" id="KW-1185">Reference proteome</keyword>
<organism evidence="2 3">
    <name type="scientific">Penicillium bovifimosum</name>
    <dbReference type="NCBI Taxonomy" id="126998"/>
    <lineage>
        <taxon>Eukaryota</taxon>
        <taxon>Fungi</taxon>
        <taxon>Dikarya</taxon>
        <taxon>Ascomycota</taxon>
        <taxon>Pezizomycotina</taxon>
        <taxon>Eurotiomycetes</taxon>
        <taxon>Eurotiomycetidae</taxon>
        <taxon>Eurotiales</taxon>
        <taxon>Aspergillaceae</taxon>
        <taxon>Penicillium</taxon>
    </lineage>
</organism>
<dbReference type="GeneID" id="81401310"/>
<reference evidence="2" key="2">
    <citation type="journal article" date="2023" name="IMA Fungus">
        <title>Comparative genomic study of the Penicillium genus elucidates a diverse pangenome and 15 lateral gene transfer events.</title>
        <authorList>
            <person name="Petersen C."/>
            <person name="Sorensen T."/>
            <person name="Nielsen M.R."/>
            <person name="Sondergaard T.E."/>
            <person name="Sorensen J.L."/>
            <person name="Fitzpatrick D.A."/>
            <person name="Frisvad J.C."/>
            <person name="Nielsen K.L."/>
        </authorList>
    </citation>
    <scope>NUCLEOTIDE SEQUENCE</scope>
    <source>
        <strain evidence="2">IBT 22155</strain>
    </source>
</reference>